<feature type="transmembrane region" description="Helical" evidence="1">
    <location>
        <begin position="272"/>
        <end position="291"/>
    </location>
</feature>
<dbReference type="PANTHER" id="PTHR23028">
    <property type="entry name" value="ACETYLTRANSFERASE"/>
    <property type="match status" value="1"/>
</dbReference>
<reference evidence="5 7" key="2">
    <citation type="submission" date="2018-12" db="EMBL/GenBank/DDBJ databases">
        <title>Legionella sp,whole genome shotgun sequence.</title>
        <authorList>
            <person name="Wu H."/>
        </authorList>
    </citation>
    <scope>NUCLEOTIDE SEQUENCE [LARGE SCALE GENOMIC DNA]</scope>
    <source>
        <strain evidence="7">km489</strain>
        <strain evidence="5">Km489</strain>
    </source>
</reference>
<reference evidence="4 6" key="1">
    <citation type="submission" date="2018-05" db="EMBL/GenBank/DDBJ databases">
        <title>Legionella qingyii sp.nov., whole genome shotgun sequence.</title>
        <authorList>
            <person name="Wu H."/>
            <person name="Zhu Q."/>
            <person name="Hu C."/>
        </authorList>
    </citation>
    <scope>NUCLEOTIDE SEQUENCE [LARGE SCALE GENOMIC DNA]</scope>
    <source>
        <strain evidence="4 6">HEB18</strain>
    </source>
</reference>
<feature type="transmembrane region" description="Helical" evidence="1">
    <location>
        <begin position="366"/>
        <end position="389"/>
    </location>
</feature>
<sequence>MHRPSEFQEESVQNSYKPQLSNSYRPDIDGLRALAIISIVVFHFNKTWLPGGFVGVDIFFVISGFLITKIIQNQMIDGRFSFASFYARRARRIFPATLFLVLFTLFVGIIFLLPSDIKKLCQAAIAASLSSTNIYYWKFLDTSYFAPSSELLPLLHLWSLGVEEQFYLIWPLTLVLLHRTGGKLLGIGTLILASISFVISAIALKNDSVFAFYMLPSRMGEFLAGGSLCTASILLENKKIPSWVYQITAISGLLLIVWSLCFLNEKTGFPGLISIVPTLGSMLLIISGNGSNLLTKLLSLKPIVAIGLLSFSLYLWHWPILAFYRYAYVELDLLGYFICLGLITIFSIFSYYFIETKFRYNQRGFILPAAGFSAALLILIIVPGCYFNSTGGFISQSAANKFILKARAINALKAPAYTYPYNCQDKPEKLKDVNCILGPTNVEPRILLWGDSHAAHYVGYLKILAEHYRVGIRNFTRSSCIPFFVNTRRYVNPALQASCENYHKVIQGIISQYDTIIVGASWLNYNKGDSIYKKDMEVFIDELSRTGKNVIIALDVPKFPKYDQSCELKSTKIPRLDCEKMGQIILKEDYEINKYIVQLASKYKNVSTFSLRQLICKKNTCSVYFGGNPIYFDTGHLSMAGSTSLGETSLKKHIIPDNIRSLFLV</sequence>
<feature type="domain" description="SGNH" evidence="3">
    <location>
        <begin position="423"/>
        <end position="646"/>
    </location>
</feature>
<dbReference type="OrthoDB" id="9767863at2"/>
<name>A0A317U7T3_9GAMM</name>
<organism evidence="4 6">
    <name type="scientific">Legionella qingyii</name>
    <dbReference type="NCBI Taxonomy" id="2184757"/>
    <lineage>
        <taxon>Bacteria</taxon>
        <taxon>Pseudomonadati</taxon>
        <taxon>Pseudomonadota</taxon>
        <taxon>Gammaproteobacteria</taxon>
        <taxon>Legionellales</taxon>
        <taxon>Legionellaceae</taxon>
        <taxon>Legionella</taxon>
    </lineage>
</organism>
<evidence type="ECO:0000259" key="2">
    <source>
        <dbReference type="Pfam" id="PF01757"/>
    </source>
</evidence>
<dbReference type="GO" id="GO:0016747">
    <property type="term" value="F:acyltransferase activity, transferring groups other than amino-acyl groups"/>
    <property type="evidence" value="ECO:0007669"/>
    <property type="project" value="InterPro"/>
</dbReference>
<dbReference type="PANTHER" id="PTHR23028:SF53">
    <property type="entry name" value="ACYL_TRANSF_3 DOMAIN-CONTAINING PROTEIN"/>
    <property type="match status" value="1"/>
</dbReference>
<feature type="transmembrane region" description="Helical" evidence="1">
    <location>
        <begin position="52"/>
        <end position="72"/>
    </location>
</feature>
<evidence type="ECO:0000313" key="7">
    <source>
        <dbReference type="Proteomes" id="UP000287374"/>
    </source>
</evidence>
<feature type="transmembrane region" description="Helical" evidence="1">
    <location>
        <begin position="242"/>
        <end position="260"/>
    </location>
</feature>
<dbReference type="Pfam" id="PF19040">
    <property type="entry name" value="SGNH"/>
    <property type="match status" value="1"/>
</dbReference>
<dbReference type="EMBL" id="RZGX01000008">
    <property type="protein sequence ID" value="RUR23405.1"/>
    <property type="molecule type" value="Genomic_DNA"/>
</dbReference>
<feature type="transmembrane region" description="Helical" evidence="1">
    <location>
        <begin position="157"/>
        <end position="177"/>
    </location>
</feature>
<keyword evidence="4" id="KW-0808">Transferase</keyword>
<feature type="transmembrane region" description="Helical" evidence="1">
    <location>
        <begin position="210"/>
        <end position="235"/>
    </location>
</feature>
<feature type="transmembrane region" description="Helical" evidence="1">
    <location>
        <begin position="184"/>
        <end position="204"/>
    </location>
</feature>
<gene>
    <name evidence="4" type="ORF">DGG96_05565</name>
    <name evidence="5" type="ORF">ELY20_07295</name>
</gene>
<proteinExistence type="predicted"/>
<accession>A0A317U7T3</accession>
<evidence type="ECO:0000259" key="3">
    <source>
        <dbReference type="Pfam" id="PF19040"/>
    </source>
</evidence>
<dbReference type="Proteomes" id="UP000287374">
    <property type="component" value="Unassembled WGS sequence"/>
</dbReference>
<protein>
    <submittedName>
        <fullName evidence="4">Acyltransferase</fullName>
    </submittedName>
</protein>
<feature type="domain" description="Acyltransferase 3" evidence="2">
    <location>
        <begin position="27"/>
        <end position="349"/>
    </location>
</feature>
<keyword evidence="4" id="KW-0012">Acyltransferase</keyword>
<feature type="transmembrane region" description="Helical" evidence="1">
    <location>
        <begin position="92"/>
        <end position="113"/>
    </location>
</feature>
<dbReference type="AlphaFoldDB" id="A0A317U7T3"/>
<dbReference type="Proteomes" id="UP000247152">
    <property type="component" value="Unassembled WGS sequence"/>
</dbReference>
<evidence type="ECO:0000313" key="5">
    <source>
        <dbReference type="EMBL" id="RUR23405.1"/>
    </source>
</evidence>
<comment type="caution">
    <text evidence="4">The sequence shown here is derived from an EMBL/GenBank/DDBJ whole genome shotgun (WGS) entry which is preliminary data.</text>
</comment>
<evidence type="ECO:0000313" key="4">
    <source>
        <dbReference type="EMBL" id="PWY56592.1"/>
    </source>
</evidence>
<dbReference type="GO" id="GO:0009103">
    <property type="term" value="P:lipopolysaccharide biosynthetic process"/>
    <property type="evidence" value="ECO:0007669"/>
    <property type="project" value="TreeGrafter"/>
</dbReference>
<keyword evidence="7" id="KW-1185">Reference proteome</keyword>
<dbReference type="InterPro" id="IPR002656">
    <property type="entry name" value="Acyl_transf_3_dom"/>
</dbReference>
<keyword evidence="1" id="KW-0812">Transmembrane</keyword>
<evidence type="ECO:0000313" key="6">
    <source>
        <dbReference type="Proteomes" id="UP000247152"/>
    </source>
</evidence>
<feature type="transmembrane region" description="Helical" evidence="1">
    <location>
        <begin position="333"/>
        <end position="354"/>
    </location>
</feature>
<keyword evidence="1" id="KW-0472">Membrane</keyword>
<dbReference type="GO" id="GO:0016020">
    <property type="term" value="C:membrane"/>
    <property type="evidence" value="ECO:0007669"/>
    <property type="project" value="TreeGrafter"/>
</dbReference>
<evidence type="ECO:0000256" key="1">
    <source>
        <dbReference type="SAM" id="Phobius"/>
    </source>
</evidence>
<keyword evidence="1" id="KW-1133">Transmembrane helix</keyword>
<feature type="transmembrane region" description="Helical" evidence="1">
    <location>
        <begin position="303"/>
        <end position="327"/>
    </location>
</feature>
<dbReference type="EMBL" id="QHJG01000007">
    <property type="protein sequence ID" value="PWY56592.1"/>
    <property type="molecule type" value="Genomic_DNA"/>
</dbReference>
<dbReference type="InterPro" id="IPR043968">
    <property type="entry name" value="SGNH"/>
</dbReference>
<dbReference type="InterPro" id="IPR050879">
    <property type="entry name" value="Acyltransferase_3"/>
</dbReference>
<dbReference type="Pfam" id="PF01757">
    <property type="entry name" value="Acyl_transf_3"/>
    <property type="match status" value="1"/>
</dbReference>